<feature type="compositionally biased region" description="Polar residues" evidence="1">
    <location>
        <begin position="114"/>
        <end position="128"/>
    </location>
</feature>
<feature type="compositionally biased region" description="Low complexity" evidence="1">
    <location>
        <begin position="398"/>
        <end position="425"/>
    </location>
</feature>
<gene>
    <name evidence="2" type="ORF">BGZ95_010232</name>
</gene>
<feature type="compositionally biased region" description="Gly residues" evidence="1">
    <location>
        <begin position="496"/>
        <end position="507"/>
    </location>
</feature>
<proteinExistence type="predicted"/>
<organism evidence="2 3">
    <name type="scientific">Linnemannia exigua</name>
    <dbReference type="NCBI Taxonomy" id="604196"/>
    <lineage>
        <taxon>Eukaryota</taxon>
        <taxon>Fungi</taxon>
        <taxon>Fungi incertae sedis</taxon>
        <taxon>Mucoromycota</taxon>
        <taxon>Mortierellomycotina</taxon>
        <taxon>Mortierellomycetes</taxon>
        <taxon>Mortierellales</taxon>
        <taxon>Mortierellaceae</taxon>
        <taxon>Linnemannia</taxon>
    </lineage>
</organism>
<feature type="compositionally biased region" description="Polar residues" evidence="1">
    <location>
        <begin position="249"/>
        <end position="261"/>
    </location>
</feature>
<name>A0AAD4DKC7_9FUNG</name>
<feature type="compositionally biased region" description="Basic and acidic residues" evidence="1">
    <location>
        <begin position="323"/>
        <end position="336"/>
    </location>
</feature>
<feature type="region of interest" description="Disordered" evidence="1">
    <location>
        <begin position="480"/>
        <end position="522"/>
    </location>
</feature>
<reference evidence="2" key="1">
    <citation type="journal article" date="2020" name="Fungal Divers.">
        <title>Resolving the Mortierellaceae phylogeny through synthesis of multi-gene phylogenetics and phylogenomics.</title>
        <authorList>
            <person name="Vandepol N."/>
            <person name="Liber J."/>
            <person name="Desiro A."/>
            <person name="Na H."/>
            <person name="Kennedy M."/>
            <person name="Barry K."/>
            <person name="Grigoriev I.V."/>
            <person name="Miller A.N."/>
            <person name="O'Donnell K."/>
            <person name="Stajich J.E."/>
            <person name="Bonito G."/>
        </authorList>
    </citation>
    <scope>NUCLEOTIDE SEQUENCE</scope>
    <source>
        <strain evidence="2">NRRL 28262</strain>
    </source>
</reference>
<dbReference type="Proteomes" id="UP001194580">
    <property type="component" value="Unassembled WGS sequence"/>
</dbReference>
<keyword evidence="3" id="KW-1185">Reference proteome</keyword>
<dbReference type="EMBL" id="JAAAIL010000067">
    <property type="protein sequence ID" value="KAG0280417.1"/>
    <property type="molecule type" value="Genomic_DNA"/>
</dbReference>
<evidence type="ECO:0000313" key="3">
    <source>
        <dbReference type="Proteomes" id="UP001194580"/>
    </source>
</evidence>
<feature type="region of interest" description="Disordered" evidence="1">
    <location>
        <begin position="239"/>
        <end position="271"/>
    </location>
</feature>
<dbReference type="AlphaFoldDB" id="A0AAD4DKC7"/>
<feature type="compositionally biased region" description="Polar residues" evidence="1">
    <location>
        <begin position="287"/>
        <end position="300"/>
    </location>
</feature>
<evidence type="ECO:0000256" key="1">
    <source>
        <dbReference type="SAM" id="MobiDB-lite"/>
    </source>
</evidence>
<feature type="compositionally biased region" description="Low complexity" evidence="1">
    <location>
        <begin position="305"/>
        <end position="322"/>
    </location>
</feature>
<feature type="region of interest" description="Disordered" evidence="1">
    <location>
        <begin position="365"/>
        <end position="425"/>
    </location>
</feature>
<feature type="compositionally biased region" description="Polar residues" evidence="1">
    <location>
        <begin position="96"/>
        <end position="105"/>
    </location>
</feature>
<feature type="region of interest" description="Disordered" evidence="1">
    <location>
        <begin position="45"/>
        <end position="128"/>
    </location>
</feature>
<evidence type="ECO:0000313" key="2">
    <source>
        <dbReference type="EMBL" id="KAG0280417.1"/>
    </source>
</evidence>
<comment type="caution">
    <text evidence="2">The sequence shown here is derived from an EMBL/GenBank/DDBJ whole genome shotgun (WGS) entry which is preliminary data.</text>
</comment>
<sequence length="539" mass="58081">MASQQTTAIPAFRHHRRSVDRVLPPALEVRLARLSIDEGETKSAHIVPAPPSLPLRMGMLDVDRGDNYNSSQDSFSSGASSNNSNNSSLESIVEGTPSTYTNTNRLGKLGTSPDKGTSTGPSSMLSPQAPSALLQIDQQHQQNYHQPNISVQYHRRSRSGSQLLGDSRYFNKTTDTGGGGGGPAFFSAPLFTQKQQEQGVGTAAVVYSASPIMLDTTDFGEDLFHWDSLEIDNGFGDSPTIPTTTPATSQQLGSIVASSNPRPHPHRQAGIYKCDGSMNECDSSLLESTSTYHTPPTMYSPSRKGPLSAASSQASSRGSSPLSDHRSPLGELSEDGRRIGDQWFEFSQAKAQDLHVNAMENTDGSNYLDIPEMDEDRLLPGSPMSIGAMSNEQDRWKSPTLSALASGSSSRGPSPRSLSPSPLSQRSAMVMAMPSRHGNYSMDREHVLESVVDDMNVEIPMIETRDEVPLQDIWRMEDEERKDRLNGAGASADGETAGGGGDKGGSVEGHNANMKGEQHAHQEARLIQEAIDALFHEAL</sequence>
<accession>A0AAD4DKC7</accession>
<feature type="compositionally biased region" description="Low complexity" evidence="1">
    <location>
        <begin position="69"/>
        <end position="91"/>
    </location>
</feature>
<protein>
    <submittedName>
        <fullName evidence="2">Uncharacterized protein</fullName>
    </submittedName>
</protein>
<feature type="compositionally biased region" description="Low complexity" evidence="1">
    <location>
        <begin position="239"/>
        <end position="248"/>
    </location>
</feature>
<feature type="region of interest" description="Disordered" evidence="1">
    <location>
        <begin position="287"/>
        <end position="336"/>
    </location>
</feature>